<reference evidence="8 9" key="1">
    <citation type="submission" date="2022-05" db="EMBL/GenBank/DDBJ databases">
        <title>S8-45 Sphingomonas ultraviolaceadurans.</title>
        <authorList>
            <person name="Liu Y."/>
        </authorList>
    </citation>
    <scope>NUCLEOTIDE SEQUENCE [LARGE SCALE GENOMIC DNA]</scope>
    <source>
        <strain evidence="8 9">S8-45</strain>
    </source>
</reference>
<name>A0ABY5MSZ4_9SPHN</name>
<sequence length="252" mass="28062">MFKQFHRAEANPRLPGWQAYVVDQGWDRFSAEDHETWDILHDRQTKLLEGRIVSRFMDGLALIGLRDGGIPELGRLNAKLQPLSGWHCVAVAGLVPDEAFFAMLAARAFPIGNFIRTRAELDYLEEPDCFHDIYGHVPMLADRAVADAMQKFGETGVKAIAAGEGDKVARLYWHTIEFGLVREEGETRILGAGLASSFGEAAKSLEDPAIERRRFTPETSVATPYRHDAMQPLYLVADGMEQIVEALEGPLP</sequence>
<evidence type="ECO:0000256" key="2">
    <source>
        <dbReference type="ARBA" id="ARBA00009712"/>
    </source>
</evidence>
<feature type="domain" description="Biopterin-dependent aromatic amino acid hydroxylase family profile" evidence="7">
    <location>
        <begin position="1"/>
        <end position="252"/>
    </location>
</feature>
<organism evidence="8 9">
    <name type="scientific">Sphingomonas glaciei</name>
    <dbReference type="NCBI Taxonomy" id="2938948"/>
    <lineage>
        <taxon>Bacteria</taxon>
        <taxon>Pseudomonadati</taxon>
        <taxon>Pseudomonadota</taxon>
        <taxon>Alphaproteobacteria</taxon>
        <taxon>Sphingomonadales</taxon>
        <taxon>Sphingomonadaceae</taxon>
        <taxon>Sphingomonas</taxon>
    </lineage>
</organism>
<dbReference type="InterPro" id="IPR001273">
    <property type="entry name" value="ArAA_hydroxylase"/>
</dbReference>
<dbReference type="Pfam" id="PF00351">
    <property type="entry name" value="Biopterin_H"/>
    <property type="match status" value="1"/>
</dbReference>
<dbReference type="InterPro" id="IPR036329">
    <property type="entry name" value="Aro-AA_hydroxylase_C_sf"/>
</dbReference>
<dbReference type="InterPro" id="IPR036951">
    <property type="entry name" value="ArAA_hydroxylase_sf"/>
</dbReference>
<evidence type="ECO:0000256" key="6">
    <source>
        <dbReference type="ARBA" id="ARBA00023033"/>
    </source>
</evidence>
<protein>
    <submittedName>
        <fullName evidence="8">Phenylalanine 4-monooxygenase</fullName>
    </submittedName>
</protein>
<dbReference type="PROSITE" id="PS51410">
    <property type="entry name" value="BH4_AAA_HYDROXYL_2"/>
    <property type="match status" value="1"/>
</dbReference>
<proteinExistence type="inferred from homology"/>
<comment type="similarity">
    <text evidence="2">Belongs to the biopterin-dependent aromatic amino acid hydroxylase family.</text>
</comment>
<keyword evidence="5" id="KW-0408">Iron</keyword>
<dbReference type="Gene3D" id="1.10.800.10">
    <property type="entry name" value="Aromatic amino acid hydroxylase"/>
    <property type="match status" value="1"/>
</dbReference>
<evidence type="ECO:0000256" key="3">
    <source>
        <dbReference type="ARBA" id="ARBA00022723"/>
    </source>
</evidence>
<evidence type="ECO:0000313" key="8">
    <source>
        <dbReference type="EMBL" id="UUR07056.1"/>
    </source>
</evidence>
<evidence type="ECO:0000256" key="1">
    <source>
        <dbReference type="ARBA" id="ARBA00001954"/>
    </source>
</evidence>
<keyword evidence="3" id="KW-0479">Metal-binding</keyword>
<dbReference type="PANTHER" id="PTHR11473:SF24">
    <property type="entry name" value="PHENYLALANINE-4-HYDROXYLASE"/>
    <property type="match status" value="1"/>
</dbReference>
<dbReference type="InterPro" id="IPR018301">
    <property type="entry name" value="ArAA_hydroxylase_Fe/CU_BS"/>
</dbReference>
<evidence type="ECO:0000313" key="9">
    <source>
        <dbReference type="Proteomes" id="UP000831921"/>
    </source>
</evidence>
<keyword evidence="9" id="KW-1185">Reference proteome</keyword>
<gene>
    <name evidence="8" type="ORF">M1K48_08845</name>
</gene>
<keyword evidence="4" id="KW-0560">Oxidoreductase</keyword>
<dbReference type="SUPFAM" id="SSF56534">
    <property type="entry name" value="Aromatic aminoacid monoxygenases, catalytic and oligomerization domains"/>
    <property type="match status" value="1"/>
</dbReference>
<dbReference type="Proteomes" id="UP000831921">
    <property type="component" value="Chromosome"/>
</dbReference>
<evidence type="ECO:0000259" key="7">
    <source>
        <dbReference type="PROSITE" id="PS51410"/>
    </source>
</evidence>
<keyword evidence="6" id="KW-0503">Monooxygenase</keyword>
<accession>A0ABY5MSZ4</accession>
<dbReference type="PROSITE" id="PS00367">
    <property type="entry name" value="BH4_AAA_HYDROXYL_1"/>
    <property type="match status" value="1"/>
</dbReference>
<comment type="cofactor">
    <cofactor evidence="1">
        <name>Fe(2+)</name>
        <dbReference type="ChEBI" id="CHEBI:29033"/>
    </cofactor>
</comment>
<dbReference type="PANTHER" id="PTHR11473">
    <property type="entry name" value="AROMATIC AMINO ACID HYDROXYLASE"/>
    <property type="match status" value="1"/>
</dbReference>
<dbReference type="RefSeq" id="WP_249454555.1">
    <property type="nucleotide sequence ID" value="NZ_CP097253.1"/>
</dbReference>
<dbReference type="InterPro" id="IPR019774">
    <property type="entry name" value="Aromatic-AA_hydroxylase_C"/>
</dbReference>
<evidence type="ECO:0000256" key="5">
    <source>
        <dbReference type="ARBA" id="ARBA00023004"/>
    </source>
</evidence>
<evidence type="ECO:0000256" key="4">
    <source>
        <dbReference type="ARBA" id="ARBA00023002"/>
    </source>
</evidence>
<dbReference type="EMBL" id="CP097253">
    <property type="protein sequence ID" value="UUR07056.1"/>
    <property type="molecule type" value="Genomic_DNA"/>
</dbReference>
<dbReference type="PRINTS" id="PR00372">
    <property type="entry name" value="FYWHYDRXLASE"/>
</dbReference>